<keyword evidence="1" id="KW-0732">Signal</keyword>
<keyword evidence="4" id="KW-1185">Reference proteome</keyword>
<dbReference type="EMBL" id="CM001218">
    <property type="protein sequence ID" value="KEH38599.1"/>
    <property type="molecule type" value="Genomic_DNA"/>
</dbReference>
<dbReference type="EnsemblPlants" id="KEH38599">
    <property type="protein sequence ID" value="KEH38599"/>
    <property type="gene ID" value="MTR_2g075953"/>
</dbReference>
<feature type="signal peptide" evidence="1">
    <location>
        <begin position="1"/>
        <end position="28"/>
    </location>
</feature>
<sequence>MTTSISIQQYIFAILCFALVIMNSGVTSENIHYKVCITKGPCPNNDPACAKFCQNKSYPKGGNCIDNVCCCDK</sequence>
<evidence type="ECO:0000256" key="1">
    <source>
        <dbReference type="SAM" id="SignalP"/>
    </source>
</evidence>
<reference evidence="2 4" key="1">
    <citation type="journal article" date="2011" name="Nature">
        <title>The Medicago genome provides insight into the evolution of rhizobial symbioses.</title>
        <authorList>
            <person name="Young N.D."/>
            <person name="Debelle F."/>
            <person name="Oldroyd G.E."/>
            <person name="Geurts R."/>
            <person name="Cannon S.B."/>
            <person name="Udvardi M.K."/>
            <person name="Benedito V.A."/>
            <person name="Mayer K.F."/>
            <person name="Gouzy J."/>
            <person name="Schoof H."/>
            <person name="Van de Peer Y."/>
            <person name="Proost S."/>
            <person name="Cook D.R."/>
            <person name="Meyers B.C."/>
            <person name="Spannagl M."/>
            <person name="Cheung F."/>
            <person name="De Mita S."/>
            <person name="Krishnakumar V."/>
            <person name="Gundlach H."/>
            <person name="Zhou S."/>
            <person name="Mudge J."/>
            <person name="Bharti A.K."/>
            <person name="Murray J.D."/>
            <person name="Naoumkina M.A."/>
            <person name="Rosen B."/>
            <person name="Silverstein K.A."/>
            <person name="Tang H."/>
            <person name="Rombauts S."/>
            <person name="Zhao P.X."/>
            <person name="Zhou P."/>
            <person name="Barbe V."/>
            <person name="Bardou P."/>
            <person name="Bechner M."/>
            <person name="Bellec A."/>
            <person name="Berger A."/>
            <person name="Berges H."/>
            <person name="Bidwell S."/>
            <person name="Bisseling T."/>
            <person name="Choisne N."/>
            <person name="Couloux A."/>
            <person name="Denny R."/>
            <person name="Deshpande S."/>
            <person name="Dai X."/>
            <person name="Doyle J.J."/>
            <person name="Dudez A.M."/>
            <person name="Farmer A.D."/>
            <person name="Fouteau S."/>
            <person name="Franken C."/>
            <person name="Gibelin C."/>
            <person name="Gish J."/>
            <person name="Goldstein S."/>
            <person name="Gonzalez A.J."/>
            <person name="Green P.J."/>
            <person name="Hallab A."/>
            <person name="Hartog M."/>
            <person name="Hua A."/>
            <person name="Humphray S.J."/>
            <person name="Jeong D.H."/>
            <person name="Jing Y."/>
            <person name="Jocker A."/>
            <person name="Kenton S.M."/>
            <person name="Kim D.J."/>
            <person name="Klee K."/>
            <person name="Lai H."/>
            <person name="Lang C."/>
            <person name="Lin S."/>
            <person name="Macmil S.L."/>
            <person name="Magdelenat G."/>
            <person name="Matthews L."/>
            <person name="McCorrison J."/>
            <person name="Monaghan E.L."/>
            <person name="Mun J.H."/>
            <person name="Najar F.Z."/>
            <person name="Nicholson C."/>
            <person name="Noirot C."/>
            <person name="O'Bleness M."/>
            <person name="Paule C.R."/>
            <person name="Poulain J."/>
            <person name="Prion F."/>
            <person name="Qin B."/>
            <person name="Qu C."/>
            <person name="Retzel E.F."/>
            <person name="Riddle C."/>
            <person name="Sallet E."/>
            <person name="Samain S."/>
            <person name="Samson N."/>
            <person name="Sanders I."/>
            <person name="Saurat O."/>
            <person name="Scarpelli C."/>
            <person name="Schiex T."/>
            <person name="Segurens B."/>
            <person name="Severin A.J."/>
            <person name="Sherrier D.J."/>
            <person name="Shi R."/>
            <person name="Sims S."/>
            <person name="Singer S.R."/>
            <person name="Sinharoy S."/>
            <person name="Sterck L."/>
            <person name="Viollet A."/>
            <person name="Wang B.B."/>
            <person name="Wang K."/>
            <person name="Wang M."/>
            <person name="Wang X."/>
            <person name="Warfsmann J."/>
            <person name="Weissenbach J."/>
            <person name="White D.D."/>
            <person name="White J.D."/>
            <person name="Wiley G.B."/>
            <person name="Wincker P."/>
            <person name="Xing Y."/>
            <person name="Yang L."/>
            <person name="Yao Z."/>
            <person name="Ying F."/>
            <person name="Zhai J."/>
            <person name="Zhou L."/>
            <person name="Zuber A."/>
            <person name="Denarie J."/>
            <person name="Dixon R.A."/>
            <person name="May G.D."/>
            <person name="Schwartz D.C."/>
            <person name="Rogers J."/>
            <person name="Quetier F."/>
            <person name="Town C.D."/>
            <person name="Roe B.A."/>
        </authorList>
    </citation>
    <scope>NUCLEOTIDE SEQUENCE [LARGE SCALE GENOMIC DNA]</scope>
    <source>
        <strain evidence="2">A17</strain>
        <strain evidence="3 4">cv. Jemalong A17</strain>
    </source>
</reference>
<evidence type="ECO:0000313" key="2">
    <source>
        <dbReference type="EMBL" id="KEH38599.1"/>
    </source>
</evidence>
<accession>A0A072V962</accession>
<evidence type="ECO:0000313" key="4">
    <source>
        <dbReference type="Proteomes" id="UP000002051"/>
    </source>
</evidence>
<evidence type="ECO:0000313" key="3">
    <source>
        <dbReference type="EnsemblPlants" id="KEH38599"/>
    </source>
</evidence>
<name>A0A072V962_MEDTR</name>
<feature type="chain" id="PRO_5014500427" evidence="1">
    <location>
        <begin position="29"/>
        <end position="73"/>
    </location>
</feature>
<dbReference type="AlphaFoldDB" id="A0A072V962"/>
<dbReference type="Proteomes" id="UP000002051">
    <property type="component" value="Chromosome 2"/>
</dbReference>
<dbReference type="HOGENOM" id="CLU_190964_0_0_1"/>
<gene>
    <name evidence="2" type="ordered locus">MTR_2g075953</name>
</gene>
<dbReference type="PaxDb" id="3880-AES66578"/>
<protein>
    <submittedName>
        <fullName evidence="2">LCR-like protein</fullName>
    </submittedName>
</protein>
<reference evidence="2 4" key="2">
    <citation type="journal article" date="2014" name="BMC Genomics">
        <title>An improved genome release (version Mt4.0) for the model legume Medicago truncatula.</title>
        <authorList>
            <person name="Tang H."/>
            <person name="Krishnakumar V."/>
            <person name="Bidwell S."/>
            <person name="Rosen B."/>
            <person name="Chan A."/>
            <person name="Zhou S."/>
            <person name="Gentzbittel L."/>
            <person name="Childs K.L."/>
            <person name="Yandell M."/>
            <person name="Gundlach H."/>
            <person name="Mayer K.F."/>
            <person name="Schwartz D.C."/>
            <person name="Town C.D."/>
        </authorList>
    </citation>
    <scope>GENOME REANNOTATION</scope>
    <source>
        <strain evidence="2">A17</strain>
        <strain evidence="3 4">cv. Jemalong A17</strain>
    </source>
</reference>
<proteinExistence type="predicted"/>
<reference evidence="3" key="3">
    <citation type="submission" date="2015-04" db="UniProtKB">
        <authorList>
            <consortium name="EnsemblPlants"/>
        </authorList>
    </citation>
    <scope>IDENTIFICATION</scope>
    <source>
        <strain evidence="3">cv. Jemalong A17</strain>
    </source>
</reference>
<organism evidence="2 4">
    <name type="scientific">Medicago truncatula</name>
    <name type="common">Barrel medic</name>
    <name type="synonym">Medicago tribuloides</name>
    <dbReference type="NCBI Taxonomy" id="3880"/>
    <lineage>
        <taxon>Eukaryota</taxon>
        <taxon>Viridiplantae</taxon>
        <taxon>Streptophyta</taxon>
        <taxon>Embryophyta</taxon>
        <taxon>Tracheophyta</taxon>
        <taxon>Spermatophyta</taxon>
        <taxon>Magnoliopsida</taxon>
        <taxon>eudicotyledons</taxon>
        <taxon>Gunneridae</taxon>
        <taxon>Pentapetalae</taxon>
        <taxon>rosids</taxon>
        <taxon>fabids</taxon>
        <taxon>Fabales</taxon>
        <taxon>Fabaceae</taxon>
        <taxon>Papilionoideae</taxon>
        <taxon>50 kb inversion clade</taxon>
        <taxon>NPAAA clade</taxon>
        <taxon>Hologalegina</taxon>
        <taxon>IRL clade</taxon>
        <taxon>Trifolieae</taxon>
        <taxon>Medicago</taxon>
    </lineage>
</organism>